<evidence type="ECO:0000313" key="4">
    <source>
        <dbReference type="Proteomes" id="UP001294570"/>
    </source>
</evidence>
<keyword evidence="3" id="KW-0966">Cell projection</keyword>
<dbReference type="CDD" id="cd17470">
    <property type="entry name" value="T3SS_Flik_C"/>
    <property type="match status" value="1"/>
</dbReference>
<sequence length="413" mass="43540">MDITLLLATHGNTSTRSTAQVGHQALTANGPNFAQQLSALAAQMHMGTAQPALLAEQQTQLDAELTQKKHPTELDLAEAAALLAQLAPSSVPQPLPTAQTATQSSLQPLVASMSTAMSASALASISQRLNLIEQAGSLHSVQSHTLALNTHTLEATPLAAHLQTSTTQPVHAEPNAPLVAPQFTPELNSAENADRQGSLPTKVEPNEHNLKIQQNATADTNVLTQSNTIKEHLTGLALQADAEPSLVQNNPLNTSTQATLPPIQSAGSTVLSAPVATQAWQQQLGQHMIGLAMRGEQHLELHLNPAELGPLQISLKLAEQGAQAHFISANSAVRHAIEQALPQLREALSEQGISLGETSVDAQQHDSGTFAQEQSKRDPASLALSNTNEVAPVATAEHPSRHVVMDGRIDLYA</sequence>
<keyword evidence="3" id="KW-0282">Flagellum</keyword>
<dbReference type="PANTHER" id="PTHR37533">
    <property type="entry name" value="FLAGELLAR HOOK-LENGTH CONTROL PROTEIN"/>
    <property type="match status" value="1"/>
</dbReference>
<protein>
    <submittedName>
        <fullName evidence="3">Flagellar hook-length control protein FliK</fullName>
    </submittedName>
</protein>
<dbReference type="Proteomes" id="UP001294570">
    <property type="component" value="Unassembled WGS sequence"/>
</dbReference>
<dbReference type="PANTHER" id="PTHR37533:SF2">
    <property type="entry name" value="FLAGELLAR HOOK-LENGTH CONTROL PROTEIN"/>
    <property type="match status" value="1"/>
</dbReference>
<feature type="region of interest" description="Disordered" evidence="1">
    <location>
        <begin position="362"/>
        <end position="382"/>
    </location>
</feature>
<keyword evidence="3" id="KW-0969">Cilium</keyword>
<name>A0ABU5GRS4_9GAMM</name>
<dbReference type="EMBL" id="JAXIVU010000011">
    <property type="protein sequence ID" value="MDY7219684.1"/>
    <property type="molecule type" value="Genomic_DNA"/>
</dbReference>
<evidence type="ECO:0000259" key="2">
    <source>
        <dbReference type="Pfam" id="PF02120"/>
    </source>
</evidence>
<dbReference type="InterPro" id="IPR052563">
    <property type="entry name" value="FliK"/>
</dbReference>
<gene>
    <name evidence="3" type="ORF">TOI97_08925</name>
</gene>
<feature type="domain" description="Flagellar hook-length control protein-like C-terminal" evidence="2">
    <location>
        <begin position="294"/>
        <end position="366"/>
    </location>
</feature>
<evidence type="ECO:0000313" key="3">
    <source>
        <dbReference type="EMBL" id="MDY7219684.1"/>
    </source>
</evidence>
<accession>A0ABU5GRS4</accession>
<comment type="caution">
    <text evidence="3">The sequence shown here is derived from an EMBL/GenBank/DDBJ whole genome shotgun (WGS) entry which is preliminary data.</text>
</comment>
<dbReference type="InterPro" id="IPR038610">
    <property type="entry name" value="FliK-like_C_sf"/>
</dbReference>
<reference evidence="3 4" key="1">
    <citation type="submission" date="2023-12" db="EMBL/GenBank/DDBJ databases">
        <title>Denitrificimonas halotolerans sp. nov.,a novel species isolated from landfill leachate.</title>
        <authorList>
            <person name="Wang S."/>
        </authorList>
    </citation>
    <scope>NUCLEOTIDE SEQUENCE [LARGE SCALE GENOMIC DNA]</scope>
    <source>
        <strain evidence="3 4">JX-1</strain>
    </source>
</reference>
<organism evidence="3 4">
    <name type="scientific">Denitrificimonas halotolerans</name>
    <dbReference type="NCBI Taxonomy" id="3098930"/>
    <lineage>
        <taxon>Bacteria</taxon>
        <taxon>Pseudomonadati</taxon>
        <taxon>Pseudomonadota</taxon>
        <taxon>Gammaproteobacteria</taxon>
        <taxon>Pseudomonadales</taxon>
        <taxon>Pseudomonadaceae</taxon>
        <taxon>Denitrificimonas</taxon>
    </lineage>
</organism>
<feature type="compositionally biased region" description="Polar residues" evidence="1">
    <location>
        <begin position="362"/>
        <end position="373"/>
    </location>
</feature>
<keyword evidence="4" id="KW-1185">Reference proteome</keyword>
<dbReference type="InterPro" id="IPR021136">
    <property type="entry name" value="Flagellar_hook_control-like_C"/>
</dbReference>
<dbReference type="Gene3D" id="3.30.750.140">
    <property type="match status" value="1"/>
</dbReference>
<dbReference type="Pfam" id="PF02120">
    <property type="entry name" value="Flg_hook"/>
    <property type="match status" value="1"/>
</dbReference>
<dbReference type="RefSeq" id="WP_321553774.1">
    <property type="nucleotide sequence ID" value="NZ_JAXIVU010000011.1"/>
</dbReference>
<evidence type="ECO:0000256" key="1">
    <source>
        <dbReference type="SAM" id="MobiDB-lite"/>
    </source>
</evidence>
<proteinExistence type="predicted"/>